<gene>
    <name evidence="1" type="ORF">PXEA_LOCUS2266</name>
</gene>
<dbReference type="AlphaFoldDB" id="A0A3S4ZDM3"/>
<sequence>MAYGHTYETAEPEDFSPLGDTSFLVMLQKTDKLLKLGNPGGGQMCDSLRFALMSLKDFERKYRLVELFKIPQTTFSLITNLVEFPGYASWASTGGAGHNHVQTEMHAVFTNSITLLANSV</sequence>
<reference evidence="1" key="1">
    <citation type="submission" date="2018-11" db="EMBL/GenBank/DDBJ databases">
        <authorList>
            <consortium name="Pathogen Informatics"/>
        </authorList>
    </citation>
    <scope>NUCLEOTIDE SEQUENCE</scope>
</reference>
<protein>
    <submittedName>
        <fullName evidence="1">Uncharacterized protein</fullName>
    </submittedName>
</protein>
<dbReference type="EMBL" id="CAAALY010004835">
    <property type="protein sequence ID" value="VEL08826.1"/>
    <property type="molecule type" value="Genomic_DNA"/>
</dbReference>
<evidence type="ECO:0000313" key="2">
    <source>
        <dbReference type="Proteomes" id="UP000784294"/>
    </source>
</evidence>
<name>A0A3S4ZDM3_9PLAT</name>
<dbReference type="Proteomes" id="UP000784294">
    <property type="component" value="Unassembled WGS sequence"/>
</dbReference>
<accession>A0A3S4ZDM3</accession>
<evidence type="ECO:0000313" key="1">
    <source>
        <dbReference type="EMBL" id="VEL08826.1"/>
    </source>
</evidence>
<comment type="caution">
    <text evidence="1">The sequence shown here is derived from an EMBL/GenBank/DDBJ whole genome shotgun (WGS) entry which is preliminary data.</text>
</comment>
<keyword evidence="2" id="KW-1185">Reference proteome</keyword>
<organism evidence="1 2">
    <name type="scientific">Protopolystoma xenopodis</name>
    <dbReference type="NCBI Taxonomy" id="117903"/>
    <lineage>
        <taxon>Eukaryota</taxon>
        <taxon>Metazoa</taxon>
        <taxon>Spiralia</taxon>
        <taxon>Lophotrochozoa</taxon>
        <taxon>Platyhelminthes</taxon>
        <taxon>Monogenea</taxon>
        <taxon>Polyopisthocotylea</taxon>
        <taxon>Polystomatidea</taxon>
        <taxon>Polystomatidae</taxon>
        <taxon>Protopolystoma</taxon>
    </lineage>
</organism>
<proteinExistence type="predicted"/>